<evidence type="ECO:0000256" key="2">
    <source>
        <dbReference type="ARBA" id="ARBA00022649"/>
    </source>
</evidence>
<evidence type="ECO:0000256" key="7">
    <source>
        <dbReference type="ARBA" id="ARBA00038093"/>
    </source>
</evidence>
<evidence type="ECO:0000256" key="4">
    <source>
        <dbReference type="ARBA" id="ARBA00022723"/>
    </source>
</evidence>
<dbReference type="PANTHER" id="PTHR33653">
    <property type="entry name" value="RIBONUCLEASE VAPC2"/>
    <property type="match status" value="1"/>
</dbReference>
<dbReference type="GO" id="GO:0004518">
    <property type="term" value="F:nuclease activity"/>
    <property type="evidence" value="ECO:0007669"/>
    <property type="project" value="UniProtKB-KW"/>
</dbReference>
<comment type="similarity">
    <text evidence="7">Belongs to the PINc/VapC protein family.</text>
</comment>
<dbReference type="EMBL" id="CP064936">
    <property type="protein sequence ID" value="QQA00959.1"/>
    <property type="molecule type" value="Genomic_DNA"/>
</dbReference>
<dbReference type="SUPFAM" id="SSF88723">
    <property type="entry name" value="PIN domain-like"/>
    <property type="match status" value="1"/>
</dbReference>
<keyword evidence="3" id="KW-0540">Nuclease</keyword>
<evidence type="ECO:0000313" key="10">
    <source>
        <dbReference type="Proteomes" id="UP000595224"/>
    </source>
</evidence>
<sequence length="125" mass="14811">MKFLVDAQTIYDFFNGKTELFHFFEDTENIYVSVISQGELYSKTEKITKKQEYFRFASDFCHLLHILDVDEPIAIEYSKLKQKYPDLEQNKLWLCATAITRDLIIVSQDKDYLKVKEIVVKIINT</sequence>
<dbReference type="Pfam" id="PF01850">
    <property type="entry name" value="PIN"/>
    <property type="match status" value="1"/>
</dbReference>
<keyword evidence="10" id="KW-1185">Reference proteome</keyword>
<evidence type="ECO:0000313" key="9">
    <source>
        <dbReference type="EMBL" id="QQA00959.1"/>
    </source>
</evidence>
<evidence type="ECO:0000256" key="5">
    <source>
        <dbReference type="ARBA" id="ARBA00022801"/>
    </source>
</evidence>
<dbReference type="GO" id="GO:0016787">
    <property type="term" value="F:hydrolase activity"/>
    <property type="evidence" value="ECO:0007669"/>
    <property type="project" value="UniProtKB-KW"/>
</dbReference>
<dbReference type="PANTHER" id="PTHR33653:SF1">
    <property type="entry name" value="RIBONUCLEASE VAPC2"/>
    <property type="match status" value="1"/>
</dbReference>
<organism evidence="9 10">
    <name type="scientific">Treponema peruense</name>
    <dbReference type="NCBI Taxonomy" id="2787628"/>
    <lineage>
        <taxon>Bacteria</taxon>
        <taxon>Pseudomonadati</taxon>
        <taxon>Spirochaetota</taxon>
        <taxon>Spirochaetia</taxon>
        <taxon>Spirochaetales</taxon>
        <taxon>Treponemataceae</taxon>
        <taxon>Treponema</taxon>
    </lineage>
</organism>
<dbReference type="GO" id="GO:0046872">
    <property type="term" value="F:metal ion binding"/>
    <property type="evidence" value="ECO:0007669"/>
    <property type="project" value="UniProtKB-KW"/>
</dbReference>
<name>A0A7T3RD77_9SPIR</name>
<dbReference type="InterPro" id="IPR029060">
    <property type="entry name" value="PIN-like_dom_sf"/>
</dbReference>
<dbReference type="CDD" id="cd09881">
    <property type="entry name" value="PIN_VapC4-5_FitB-like"/>
    <property type="match status" value="1"/>
</dbReference>
<dbReference type="InterPro" id="IPR002716">
    <property type="entry name" value="PIN_dom"/>
</dbReference>
<keyword evidence="4" id="KW-0479">Metal-binding</keyword>
<dbReference type="AlphaFoldDB" id="A0A7T3RD77"/>
<dbReference type="RefSeq" id="WP_198442573.1">
    <property type="nucleotide sequence ID" value="NZ_CBCSHE010000005.1"/>
</dbReference>
<evidence type="ECO:0000259" key="8">
    <source>
        <dbReference type="Pfam" id="PF01850"/>
    </source>
</evidence>
<feature type="domain" description="PIN" evidence="8">
    <location>
        <begin position="4"/>
        <end position="116"/>
    </location>
</feature>
<evidence type="ECO:0000256" key="6">
    <source>
        <dbReference type="ARBA" id="ARBA00022842"/>
    </source>
</evidence>
<keyword evidence="2" id="KW-1277">Toxin-antitoxin system</keyword>
<dbReference type="InterPro" id="IPR050556">
    <property type="entry name" value="Type_II_TA_system_RNase"/>
</dbReference>
<comment type="cofactor">
    <cofactor evidence="1">
        <name>Mg(2+)</name>
        <dbReference type="ChEBI" id="CHEBI:18420"/>
    </cofactor>
</comment>
<keyword evidence="5" id="KW-0378">Hydrolase</keyword>
<evidence type="ECO:0000256" key="1">
    <source>
        <dbReference type="ARBA" id="ARBA00001946"/>
    </source>
</evidence>
<keyword evidence="6" id="KW-0460">Magnesium</keyword>
<evidence type="ECO:0000256" key="3">
    <source>
        <dbReference type="ARBA" id="ARBA00022722"/>
    </source>
</evidence>
<gene>
    <name evidence="9" type="ORF">IWA51_12015</name>
</gene>
<protein>
    <submittedName>
        <fullName evidence="9">Type II toxin-antitoxin system VapC family toxin</fullName>
    </submittedName>
</protein>
<proteinExistence type="inferred from homology"/>
<dbReference type="Gene3D" id="3.40.50.1010">
    <property type="entry name" value="5'-nuclease"/>
    <property type="match status" value="1"/>
</dbReference>
<dbReference type="KEGG" id="tper:IWA51_12015"/>
<accession>A0A7T3RD77</accession>
<reference evidence="9 10" key="1">
    <citation type="submission" date="2020-11" db="EMBL/GenBank/DDBJ databases">
        <title>Treponema Peruensis nv. sp., first commensal Treponema isolated from human feces.</title>
        <authorList>
            <person name="Belkhou C."/>
            <person name="Raes J."/>
        </authorList>
    </citation>
    <scope>NUCLEOTIDE SEQUENCE [LARGE SCALE GENOMIC DNA]</scope>
    <source>
        <strain evidence="9 10">RCC2812</strain>
    </source>
</reference>
<dbReference type="Proteomes" id="UP000595224">
    <property type="component" value="Chromosome"/>
</dbReference>